<dbReference type="AlphaFoldDB" id="A0A561SDD9"/>
<feature type="chain" id="PRO_5021743243" evidence="2">
    <location>
        <begin position="27"/>
        <end position="260"/>
    </location>
</feature>
<dbReference type="InterPro" id="IPR038128">
    <property type="entry name" value="Gamma_PGA_hydro_sf"/>
</dbReference>
<keyword evidence="1" id="KW-0472">Membrane</keyword>
<keyword evidence="4" id="KW-1185">Reference proteome</keyword>
<accession>A0A561SDD9</accession>
<evidence type="ECO:0000313" key="3">
    <source>
        <dbReference type="EMBL" id="TWF72855.1"/>
    </source>
</evidence>
<comment type="caution">
    <text evidence="3">The sequence shown here is derived from an EMBL/GenBank/DDBJ whole genome shotgun (WGS) entry which is preliminary data.</text>
</comment>
<dbReference type="OrthoDB" id="7721587at2"/>
<dbReference type="Gene3D" id="3.40.630.100">
    <property type="entry name" value="Poly-gamma-glutamate hydrolase, zinc-binding motif"/>
    <property type="match status" value="1"/>
</dbReference>
<feature type="transmembrane region" description="Helical" evidence="1">
    <location>
        <begin position="233"/>
        <end position="254"/>
    </location>
</feature>
<dbReference type="InterPro" id="IPR008585">
    <property type="entry name" value="Gamma_PGA_hydro"/>
</dbReference>
<proteinExistence type="predicted"/>
<protein>
    <submittedName>
        <fullName evidence="3">Phage replication-related protein YjqB (UPF0714/DUF867 family)</fullName>
    </submittedName>
</protein>
<feature type="signal peptide" evidence="2">
    <location>
        <begin position="1"/>
        <end position="26"/>
    </location>
</feature>
<name>A0A561SDD9_9ACTN</name>
<dbReference type="EMBL" id="VIWT01000006">
    <property type="protein sequence ID" value="TWF72855.1"/>
    <property type="molecule type" value="Genomic_DNA"/>
</dbReference>
<organism evidence="3 4">
    <name type="scientific">Kitasatospora viridis</name>
    <dbReference type="NCBI Taxonomy" id="281105"/>
    <lineage>
        <taxon>Bacteria</taxon>
        <taxon>Bacillati</taxon>
        <taxon>Actinomycetota</taxon>
        <taxon>Actinomycetes</taxon>
        <taxon>Kitasatosporales</taxon>
        <taxon>Streptomycetaceae</taxon>
        <taxon>Kitasatospora</taxon>
    </lineage>
</organism>
<evidence type="ECO:0000313" key="4">
    <source>
        <dbReference type="Proteomes" id="UP000317940"/>
    </source>
</evidence>
<dbReference type="RefSeq" id="WP_145910857.1">
    <property type="nucleotide sequence ID" value="NZ_BAAAMZ010000001.1"/>
</dbReference>
<keyword evidence="2" id="KW-0732">Signal</keyword>
<gene>
    <name evidence="3" type="ORF">FHX73_166</name>
</gene>
<dbReference type="Pfam" id="PF05908">
    <property type="entry name" value="Gamma_PGA_hydro"/>
    <property type="match status" value="1"/>
</dbReference>
<sequence length="260" mass="27114">MTTRQVRVAIASALLVLLVQPATAVAAADDCAPTGAAPGDRFADFADLAAHEREGTDYRVTARRGVGGGAEVVQLAIHGGGIEPPTTQLADYSARMTGSSFYSFEAVGNGDPRDLHVTATHFDDPRALTLVGAARYTVSWHGAAGVEPLTYVGGLDSDAVRWVTEALRAGGFPVAVRNPAALAGRQPCNIANRDQRGAGVQLEISQGQRRQFVKDGDLGRDRISDPRFRTPAFYAYTAAVLSALHAAIAAPIAAPSPPAG</sequence>
<evidence type="ECO:0000256" key="1">
    <source>
        <dbReference type="SAM" id="Phobius"/>
    </source>
</evidence>
<reference evidence="3 4" key="1">
    <citation type="submission" date="2019-06" db="EMBL/GenBank/DDBJ databases">
        <title>Sequencing the genomes of 1000 actinobacteria strains.</title>
        <authorList>
            <person name="Klenk H.-P."/>
        </authorList>
    </citation>
    <scope>NUCLEOTIDE SEQUENCE [LARGE SCALE GENOMIC DNA]</scope>
    <source>
        <strain evidence="3 4">DSM 44826</strain>
    </source>
</reference>
<dbReference type="Proteomes" id="UP000317940">
    <property type="component" value="Unassembled WGS sequence"/>
</dbReference>
<keyword evidence="1" id="KW-1133">Transmembrane helix</keyword>
<evidence type="ECO:0000256" key="2">
    <source>
        <dbReference type="SAM" id="SignalP"/>
    </source>
</evidence>
<keyword evidence="1" id="KW-0812">Transmembrane</keyword>